<feature type="region of interest" description="Disordered" evidence="17">
    <location>
        <begin position="1101"/>
        <end position="1122"/>
    </location>
</feature>
<comment type="cofactor">
    <cofactor evidence="1">
        <name>Fe(2+)</name>
        <dbReference type="ChEBI" id="CHEBI:29033"/>
    </cofactor>
</comment>
<dbReference type="SUPFAM" id="SSF51197">
    <property type="entry name" value="Clavaminate synthase-like"/>
    <property type="match status" value="1"/>
</dbReference>
<evidence type="ECO:0000256" key="5">
    <source>
        <dbReference type="ARBA" id="ARBA00022723"/>
    </source>
</evidence>
<reference evidence="21 22" key="1">
    <citation type="submission" date="2019-01" db="EMBL/GenBank/DDBJ databases">
        <title>A draft genome assembly of the solar-powered sea slug Elysia chlorotica.</title>
        <authorList>
            <person name="Cai H."/>
            <person name="Li Q."/>
            <person name="Fang X."/>
            <person name="Li J."/>
            <person name="Curtis N.E."/>
            <person name="Altenburger A."/>
            <person name="Shibata T."/>
            <person name="Feng M."/>
            <person name="Maeda T."/>
            <person name="Schwartz J.A."/>
            <person name="Shigenobu S."/>
            <person name="Lundholm N."/>
            <person name="Nishiyama T."/>
            <person name="Yang H."/>
            <person name="Hasebe M."/>
            <person name="Li S."/>
            <person name="Pierce S.K."/>
            <person name="Wang J."/>
        </authorList>
    </citation>
    <scope>NUCLEOTIDE SEQUENCE [LARGE SCALE GENOMIC DNA]</scope>
    <source>
        <strain evidence="21">EC2010</strain>
        <tissue evidence="21">Whole organism of an adult</tissue>
    </source>
</reference>
<dbReference type="Pfam" id="PF02373">
    <property type="entry name" value="JmjC"/>
    <property type="match status" value="1"/>
</dbReference>
<dbReference type="SUPFAM" id="SSF63748">
    <property type="entry name" value="Tudor/PWWP/MBT"/>
    <property type="match status" value="2"/>
</dbReference>
<dbReference type="Pfam" id="PF02375">
    <property type="entry name" value="JmjN"/>
    <property type="match status" value="1"/>
</dbReference>
<proteinExistence type="inferred from homology"/>
<dbReference type="InterPro" id="IPR013083">
    <property type="entry name" value="Znf_RING/FYVE/PHD"/>
</dbReference>
<dbReference type="GO" id="GO:0000785">
    <property type="term" value="C:chromatin"/>
    <property type="evidence" value="ECO:0007669"/>
    <property type="project" value="TreeGrafter"/>
</dbReference>
<dbReference type="PANTHER" id="PTHR10694:SF129">
    <property type="entry name" value="LYSINE-SPECIFIC DEMETHYLASE 4B-RELATED"/>
    <property type="match status" value="1"/>
</dbReference>
<dbReference type="Gene3D" id="3.10.330.70">
    <property type="match status" value="1"/>
</dbReference>
<dbReference type="STRING" id="188477.A0A433THG3"/>
<dbReference type="FunFam" id="3.10.330.70:FF:000001">
    <property type="entry name" value="Putative lysine-specific demethylase 4a"/>
    <property type="match status" value="1"/>
</dbReference>
<evidence type="ECO:0000259" key="18">
    <source>
        <dbReference type="PROSITE" id="PS51183"/>
    </source>
</evidence>
<dbReference type="Gene3D" id="3.30.40.10">
    <property type="entry name" value="Zinc/RING finger domain, C3HC4 (zinc finger)"/>
    <property type="match status" value="2"/>
</dbReference>
<feature type="domain" description="JmjN" evidence="18">
    <location>
        <begin position="7"/>
        <end position="49"/>
    </location>
</feature>
<evidence type="ECO:0000256" key="14">
    <source>
        <dbReference type="ARBA" id="ARBA00023163"/>
    </source>
</evidence>
<feature type="compositionally biased region" description="Polar residues" evidence="17">
    <location>
        <begin position="1110"/>
        <end position="1122"/>
    </location>
</feature>
<dbReference type="Pfam" id="PF13832">
    <property type="entry name" value="zf-HC5HC2H_2"/>
    <property type="match status" value="1"/>
</dbReference>
<feature type="compositionally biased region" description="Basic and acidic residues" evidence="17">
    <location>
        <begin position="329"/>
        <end position="342"/>
    </location>
</feature>
<dbReference type="GO" id="GO:0010468">
    <property type="term" value="P:regulation of gene expression"/>
    <property type="evidence" value="ECO:0007669"/>
    <property type="project" value="TreeGrafter"/>
</dbReference>
<dbReference type="InterPro" id="IPR003347">
    <property type="entry name" value="JmjC_dom"/>
</dbReference>
<dbReference type="InterPro" id="IPR019787">
    <property type="entry name" value="Znf_PHD-finger"/>
</dbReference>
<keyword evidence="11" id="KW-0560">Oxidoreductase</keyword>
<dbReference type="Pfam" id="PF13831">
    <property type="entry name" value="PHD_2"/>
    <property type="match status" value="1"/>
</dbReference>
<dbReference type="InterPro" id="IPR034732">
    <property type="entry name" value="EPHD"/>
</dbReference>
<keyword evidence="22" id="KW-1185">Reference proteome</keyword>
<dbReference type="FunFam" id="2.60.120.650:FF:000048">
    <property type="entry name" value="Lysine-specific demethylase 4A"/>
    <property type="match status" value="1"/>
</dbReference>
<comment type="catalytic activity">
    <reaction evidence="16">
        <text>N(6),N(6),N(6)-trimethyl-L-lysyl(9)-[histone H3] + 2 2-oxoglutarate + 2 O2 = N(6)-methyl-L-lysyl(9)-[histone H3] + 2 formaldehyde + 2 succinate + 2 CO2</text>
        <dbReference type="Rhea" id="RHEA:60200"/>
        <dbReference type="Rhea" id="RHEA-COMP:15538"/>
        <dbReference type="Rhea" id="RHEA-COMP:15542"/>
        <dbReference type="ChEBI" id="CHEBI:15379"/>
        <dbReference type="ChEBI" id="CHEBI:16526"/>
        <dbReference type="ChEBI" id="CHEBI:16810"/>
        <dbReference type="ChEBI" id="CHEBI:16842"/>
        <dbReference type="ChEBI" id="CHEBI:30031"/>
        <dbReference type="ChEBI" id="CHEBI:61929"/>
        <dbReference type="ChEBI" id="CHEBI:61961"/>
        <dbReference type="EC" id="1.14.11.66"/>
    </reaction>
</comment>
<feature type="region of interest" description="Disordered" evidence="17">
    <location>
        <begin position="329"/>
        <end position="467"/>
    </location>
</feature>
<keyword evidence="6" id="KW-0677">Repeat</keyword>
<comment type="subcellular location">
    <subcellularLocation>
        <location evidence="2">Nucleus</location>
    </subcellularLocation>
</comment>
<dbReference type="PROSITE" id="PS51184">
    <property type="entry name" value="JMJC"/>
    <property type="match status" value="1"/>
</dbReference>
<dbReference type="GO" id="GO:0140684">
    <property type="term" value="F:histone H3K9me2/H3K9me3 demethylase activity"/>
    <property type="evidence" value="ECO:0007669"/>
    <property type="project" value="UniProtKB-EC"/>
</dbReference>
<dbReference type="PROSITE" id="PS51183">
    <property type="entry name" value="JMJN"/>
    <property type="match status" value="1"/>
</dbReference>
<keyword evidence="13" id="KW-0805">Transcription regulation</keyword>
<dbReference type="InterPro" id="IPR040477">
    <property type="entry name" value="KDM4-like_Tudor"/>
</dbReference>
<evidence type="ECO:0000256" key="9">
    <source>
        <dbReference type="ARBA" id="ARBA00022853"/>
    </source>
</evidence>
<keyword evidence="10" id="KW-0223">Dioxygenase</keyword>
<dbReference type="Proteomes" id="UP000271974">
    <property type="component" value="Unassembled WGS sequence"/>
</dbReference>
<dbReference type="CDD" id="cd20391">
    <property type="entry name" value="Tudor_JMJD2_rpt1"/>
    <property type="match status" value="1"/>
</dbReference>
<dbReference type="GO" id="GO:0051864">
    <property type="term" value="F:histone H3K36 demethylase activity"/>
    <property type="evidence" value="ECO:0007669"/>
    <property type="project" value="TreeGrafter"/>
</dbReference>
<evidence type="ECO:0000313" key="22">
    <source>
        <dbReference type="Proteomes" id="UP000271974"/>
    </source>
</evidence>
<comment type="similarity">
    <text evidence="3">Belongs to the JHDM3 histone demethylase family.</text>
</comment>
<evidence type="ECO:0000256" key="4">
    <source>
        <dbReference type="ARBA" id="ARBA00012900"/>
    </source>
</evidence>
<dbReference type="SMART" id="SM00249">
    <property type="entry name" value="PHD"/>
    <property type="match status" value="2"/>
</dbReference>
<evidence type="ECO:0000256" key="16">
    <source>
        <dbReference type="ARBA" id="ARBA00049349"/>
    </source>
</evidence>
<protein>
    <recommendedName>
        <fullName evidence="4">[histone H3]-trimethyl-L-lysine(9) demethylase</fullName>
        <ecNumber evidence="4">1.14.11.66</ecNumber>
    </recommendedName>
</protein>
<dbReference type="PANTHER" id="PTHR10694">
    <property type="entry name" value="LYSINE-SPECIFIC DEMETHYLASE"/>
    <property type="match status" value="1"/>
</dbReference>
<dbReference type="Pfam" id="PF18104">
    <property type="entry name" value="Tudor_2"/>
    <property type="match status" value="1"/>
</dbReference>
<name>A0A433THG3_ELYCH</name>
<comment type="caution">
    <text evidence="21">The sequence shown here is derived from an EMBL/GenBank/DDBJ whole genome shotgun (WGS) entry which is preliminary data.</text>
</comment>
<keyword evidence="7" id="KW-0863">Zinc-finger</keyword>
<evidence type="ECO:0000256" key="12">
    <source>
        <dbReference type="ARBA" id="ARBA00023004"/>
    </source>
</evidence>
<dbReference type="Gene3D" id="2.60.120.650">
    <property type="entry name" value="Cupin"/>
    <property type="match status" value="1"/>
</dbReference>
<dbReference type="OrthoDB" id="9547406at2759"/>
<accession>A0A433THG3</accession>
<evidence type="ECO:0000256" key="2">
    <source>
        <dbReference type="ARBA" id="ARBA00004123"/>
    </source>
</evidence>
<dbReference type="SUPFAM" id="SSF57903">
    <property type="entry name" value="FYVE/PHD zinc finger"/>
    <property type="match status" value="1"/>
</dbReference>
<dbReference type="SMART" id="SM00558">
    <property type="entry name" value="JmjC"/>
    <property type="match status" value="1"/>
</dbReference>
<keyword evidence="15" id="KW-0539">Nucleus</keyword>
<evidence type="ECO:0000256" key="3">
    <source>
        <dbReference type="ARBA" id="ARBA00009711"/>
    </source>
</evidence>
<dbReference type="EMBL" id="RQTK01000363">
    <property type="protein sequence ID" value="RUS80961.1"/>
    <property type="molecule type" value="Genomic_DNA"/>
</dbReference>
<evidence type="ECO:0000256" key="1">
    <source>
        <dbReference type="ARBA" id="ARBA00001954"/>
    </source>
</evidence>
<evidence type="ECO:0000256" key="15">
    <source>
        <dbReference type="ARBA" id="ARBA00023242"/>
    </source>
</evidence>
<keyword evidence="5" id="KW-0479">Metal-binding</keyword>
<organism evidence="21 22">
    <name type="scientific">Elysia chlorotica</name>
    <name type="common">Eastern emerald elysia</name>
    <name type="synonym">Sea slug</name>
    <dbReference type="NCBI Taxonomy" id="188477"/>
    <lineage>
        <taxon>Eukaryota</taxon>
        <taxon>Metazoa</taxon>
        <taxon>Spiralia</taxon>
        <taxon>Lophotrochozoa</taxon>
        <taxon>Mollusca</taxon>
        <taxon>Gastropoda</taxon>
        <taxon>Heterobranchia</taxon>
        <taxon>Euthyneura</taxon>
        <taxon>Panpulmonata</taxon>
        <taxon>Sacoglossa</taxon>
        <taxon>Placobranchoidea</taxon>
        <taxon>Plakobranchidae</taxon>
        <taxon>Elysia</taxon>
    </lineage>
</organism>
<evidence type="ECO:0000256" key="6">
    <source>
        <dbReference type="ARBA" id="ARBA00022737"/>
    </source>
</evidence>
<feature type="domain" description="JmjC" evidence="19">
    <location>
        <begin position="135"/>
        <end position="301"/>
    </location>
</feature>
<dbReference type="SMART" id="SM00545">
    <property type="entry name" value="JmjN"/>
    <property type="match status" value="1"/>
</dbReference>
<evidence type="ECO:0000256" key="11">
    <source>
        <dbReference type="ARBA" id="ARBA00023002"/>
    </source>
</evidence>
<feature type="compositionally biased region" description="Basic and acidic residues" evidence="17">
    <location>
        <begin position="374"/>
        <end position="403"/>
    </location>
</feature>
<evidence type="ECO:0000259" key="20">
    <source>
        <dbReference type="PROSITE" id="PS51805"/>
    </source>
</evidence>
<dbReference type="InterPro" id="IPR003349">
    <property type="entry name" value="JmjN"/>
</dbReference>
<evidence type="ECO:0000256" key="8">
    <source>
        <dbReference type="ARBA" id="ARBA00022833"/>
    </source>
</evidence>
<evidence type="ECO:0000313" key="21">
    <source>
        <dbReference type="EMBL" id="RUS80961.1"/>
    </source>
</evidence>
<evidence type="ECO:0000256" key="10">
    <source>
        <dbReference type="ARBA" id="ARBA00022964"/>
    </source>
</evidence>
<keyword evidence="12" id="KW-0408">Iron</keyword>
<keyword evidence="8" id="KW-0862">Zinc</keyword>
<dbReference type="GO" id="GO:0005634">
    <property type="term" value="C:nucleus"/>
    <property type="evidence" value="ECO:0007669"/>
    <property type="project" value="UniProtKB-SubCell"/>
</dbReference>
<keyword evidence="9" id="KW-0156">Chromatin regulator</keyword>
<gene>
    <name evidence="21" type="ORF">EGW08_011281</name>
</gene>
<dbReference type="GO" id="GO:0008270">
    <property type="term" value="F:zinc ion binding"/>
    <property type="evidence" value="ECO:0007669"/>
    <property type="project" value="UniProtKB-KW"/>
</dbReference>
<sequence>MADPDKIMVFRPTYDEFKDFKKYIAYMESCGAHKMGIAKVIPPKEWIPRKGGYDDIDLMIPSPIEQVVTGQQGLYTQINVQKKPMHVKEFEELANSPRYRTPTHFDYEDLERKYWKNVTFSAPIYGADISGSITDDDQDNWNINRLGTILDHVKDDYGIQIEGVCTAYLYFGMWKTTFAWHTEDMDLYSINYLHYGAPKSWYAIPPEHGQRLERLAQGFFPSNFSECPAFLRHKMSLISPFILKKYSIPVNKVTQEAGDIMITFPYGYHAGFNHGFNCAESTNFATHRWIEYGKRCLQCVCRNDGVKISMDVFVKKYQPERYEMWKEGKDIASHPEGHRDSNQKPNRPKKKIEANSSGTAHPRRHPLKSAFNKKCQDKVEEGKDEGVKRPKSKAAENKEDNAKKIKKKPKDSAKDKQDSGSPKKKAKKKNKQEEDTEGEMNSLHSPEKKAKMSPAKSPKFSLMTESQRQKLSEYLKGPQNIKDEKNKRKGDTGYMSAFQEAFMKTLLPESNDHEERSEMWNKIKHSQTCSDNFNHDKDSGQAPGISSPGLHGERSTSPPLLLLNGPGKCEATAEYPPNLQRLSVNTSPMAEQKADFALPVLTPETSQHQGCDLSPPLLTPHQFVLKSEKEDFGPPVLSPSKSIDILNNRSNQPYLKQQYSQEYQDQSSQSKISQPVTSLTIGDSMKNMASSVRPAQPLYHLLKNDQLSNKSTQELVTINQRMASGGTVVCQIESTPNLHNQNFVFHQTQPSQLVDINSSRGTMAQAERAGFSMLTYPQTLPCLKLQAKTKSFLVKDNLTIQYLSQTPVKGGHQTNVTPQLETKIVSNGIQSHQFTTAMATTTTTTTSICLTRPAVQSVISTIRKSPVSAVTYPGVCTINTSKQQKPLTTLVKDPRDLSTEVLLVDNNTVRNGDQAQVLGTVQGFQSVTAPAHISGNIGCSRLQIQTVNTKINGRPLLSHHLQQQMSQSTGSQVALNQNQHGMALTNAGISPQFVQNQKLFIQPIFNNTQSQHITICSLQQQTSLMSNASTVSHVSVPNASFRLSNSQQACNSIMHPNATRLATNTSQYENNVSVSSAFDVPQSSNSPPSLECVQSDVNQRVWSRPPSLSPKPTEQAQSDHQNSMSFNTHVSLSENACGNSDSKPLTISFNKEADLHQSSQVIACDNNRTVSVNGHPPAHETGASIAVKTSLHYPKTQESLTKLIVSGDLKLYPNLFNQQGHLTALSQTPQQDIHLRQQQTNSKQVEGMMYPYNTTSKMELSGKFTVVPNPMHCSQGPAPSSSTSPPFSLQAGKKTCSPVIIDKPWAQTVNLLWRHLPYNHLAVIKFNKDTASRSPFCSVCSLLQNHQMSTDVGSSSLTGQTQTDVEHSMCSLPLIPETSFALCAKSCQVIPTGAYPRLDHEGSSTLLHCSKCAMCVHASCYGEQEGIPTKQWICTACLRMNEGFPACSLCCLRGGALKPTSNGSWAHIVCALAVKEISFTSVRDRASINRSAVGPERYKLKCELCASLGRSRPASTVCVQCSEDGCVRSFHVTCGLAAGCRFQAGDRPGHIDAICMRHATFINAKGQSKPRKSTIRRAEDLFDINVGELALAKHKTTRRYYWAKVVDVLKKRQLEVDFDDGSFSEDILPEDIMGRDCMNEGPPMKGEHIQVRWTDGHLHGATFQKMTVQDVYTVEFEDSSLHHLRREELWSEIEEIPKNIKNKME</sequence>
<dbReference type="Gene3D" id="2.30.30.140">
    <property type="match status" value="1"/>
</dbReference>
<evidence type="ECO:0000256" key="17">
    <source>
        <dbReference type="SAM" id="MobiDB-lite"/>
    </source>
</evidence>
<dbReference type="InterPro" id="IPR002999">
    <property type="entry name" value="Tudor"/>
</dbReference>
<keyword evidence="14" id="KW-0804">Transcription</keyword>
<dbReference type="SMART" id="SM00333">
    <property type="entry name" value="TUDOR"/>
    <property type="match status" value="2"/>
</dbReference>
<feature type="domain" description="PHD-type" evidence="20">
    <location>
        <begin position="1444"/>
        <end position="1559"/>
    </location>
</feature>
<feature type="region of interest" description="Disordered" evidence="17">
    <location>
        <begin position="528"/>
        <end position="569"/>
    </location>
</feature>
<evidence type="ECO:0000256" key="7">
    <source>
        <dbReference type="ARBA" id="ARBA00022771"/>
    </source>
</evidence>
<dbReference type="InterPro" id="IPR001965">
    <property type="entry name" value="Znf_PHD"/>
</dbReference>
<dbReference type="InterPro" id="IPR011011">
    <property type="entry name" value="Znf_FYVE_PHD"/>
</dbReference>
<evidence type="ECO:0000259" key="19">
    <source>
        <dbReference type="PROSITE" id="PS51184"/>
    </source>
</evidence>
<dbReference type="EC" id="1.14.11.66" evidence="4"/>
<dbReference type="PROSITE" id="PS51805">
    <property type="entry name" value="EPHD"/>
    <property type="match status" value="1"/>
</dbReference>
<evidence type="ECO:0000256" key="13">
    <source>
        <dbReference type="ARBA" id="ARBA00023015"/>
    </source>
</evidence>